<dbReference type="PANTHER" id="PTHR24015">
    <property type="entry name" value="OS07G0578800 PROTEIN-RELATED"/>
    <property type="match status" value="1"/>
</dbReference>
<dbReference type="GO" id="GO:0003723">
    <property type="term" value="F:RNA binding"/>
    <property type="evidence" value="ECO:0007669"/>
    <property type="project" value="InterPro"/>
</dbReference>
<dbReference type="NCBIfam" id="TIGR00756">
    <property type="entry name" value="PPR"/>
    <property type="match status" value="3"/>
</dbReference>
<feature type="repeat" description="PPR" evidence="2">
    <location>
        <begin position="177"/>
        <end position="211"/>
    </location>
</feature>
<proteinExistence type="predicted"/>
<name>A0A9Q0FQH5_9ROSI</name>
<accession>A0A9Q0FQH5</accession>
<gene>
    <name evidence="3" type="ORF">Tsubulata_029229</name>
</gene>
<sequence length="319" mass="34951">MVGLSDVLPNTRTLSGVFAAASNLADVFGGQRGHALAIKLASLDDVFVGSSLLIMHCKSGFVSEGRKVFDEMPERNPVSWATMISGYADERMAKEALNVFEMMGREEEGFEKYVFTSVLSALADPQFVDIGRQIHCLAVKNGLFVVVSVLNALVTMYAKCRSLDDCLQVFQLSSDKDAITWSAIVTGYAQNGDSRKALQLFSKMHFTGIDPNARKRFDYLEEHDIVLWTSMITGYVQDGENEEALSLYGRMLLEGIQSQAESLAQHTAPVRHPEGPIPPGDSAFESFEHAILVSPCHGLVREAAIAPDQLCQVSCTIPH</sequence>
<dbReference type="Pfam" id="PF13041">
    <property type="entry name" value="PPR_2"/>
    <property type="match status" value="1"/>
</dbReference>
<evidence type="ECO:0000256" key="2">
    <source>
        <dbReference type="PROSITE-ProRule" id="PRU00708"/>
    </source>
</evidence>
<dbReference type="PROSITE" id="PS51375">
    <property type="entry name" value="PPR"/>
    <property type="match status" value="3"/>
</dbReference>
<evidence type="ECO:0000256" key="1">
    <source>
        <dbReference type="ARBA" id="ARBA00022737"/>
    </source>
</evidence>
<dbReference type="InterPro" id="IPR011990">
    <property type="entry name" value="TPR-like_helical_dom_sf"/>
</dbReference>
<evidence type="ECO:0008006" key="5">
    <source>
        <dbReference type="Google" id="ProtNLM"/>
    </source>
</evidence>
<keyword evidence="4" id="KW-1185">Reference proteome</keyword>
<reference evidence="3" key="1">
    <citation type="submission" date="2022-02" db="EMBL/GenBank/DDBJ databases">
        <authorList>
            <person name="Henning P.M."/>
            <person name="McCubbin A.G."/>
            <person name="Shore J.S."/>
        </authorList>
    </citation>
    <scope>NUCLEOTIDE SEQUENCE</scope>
    <source>
        <strain evidence="3">F60SS</strain>
        <tissue evidence="3">Leaves</tissue>
    </source>
</reference>
<organism evidence="3 4">
    <name type="scientific">Turnera subulata</name>
    <dbReference type="NCBI Taxonomy" id="218843"/>
    <lineage>
        <taxon>Eukaryota</taxon>
        <taxon>Viridiplantae</taxon>
        <taxon>Streptophyta</taxon>
        <taxon>Embryophyta</taxon>
        <taxon>Tracheophyta</taxon>
        <taxon>Spermatophyta</taxon>
        <taxon>Magnoliopsida</taxon>
        <taxon>eudicotyledons</taxon>
        <taxon>Gunneridae</taxon>
        <taxon>Pentapetalae</taxon>
        <taxon>rosids</taxon>
        <taxon>fabids</taxon>
        <taxon>Malpighiales</taxon>
        <taxon>Passifloraceae</taxon>
        <taxon>Turnera</taxon>
    </lineage>
</organism>
<keyword evidence="1" id="KW-0677">Repeat</keyword>
<dbReference type="Proteomes" id="UP001141552">
    <property type="component" value="Unassembled WGS sequence"/>
</dbReference>
<dbReference type="OrthoDB" id="829362at2759"/>
<dbReference type="EMBL" id="JAKUCV010004294">
    <property type="protein sequence ID" value="KAJ4835795.1"/>
    <property type="molecule type" value="Genomic_DNA"/>
</dbReference>
<comment type="caution">
    <text evidence="3">The sequence shown here is derived from an EMBL/GenBank/DDBJ whole genome shotgun (WGS) entry which is preliminary data.</text>
</comment>
<dbReference type="Gene3D" id="1.25.40.10">
    <property type="entry name" value="Tetratricopeptide repeat domain"/>
    <property type="match status" value="3"/>
</dbReference>
<dbReference type="AlphaFoldDB" id="A0A9Q0FQH5"/>
<feature type="repeat" description="PPR" evidence="2">
    <location>
        <begin position="224"/>
        <end position="258"/>
    </location>
</feature>
<dbReference type="GO" id="GO:0009451">
    <property type="term" value="P:RNA modification"/>
    <property type="evidence" value="ECO:0007669"/>
    <property type="project" value="InterPro"/>
</dbReference>
<feature type="repeat" description="PPR" evidence="2">
    <location>
        <begin position="76"/>
        <end position="106"/>
    </location>
</feature>
<reference evidence="3" key="2">
    <citation type="journal article" date="2023" name="Plants (Basel)">
        <title>Annotation of the Turnera subulata (Passifloraceae) Draft Genome Reveals the S-Locus Evolved after the Divergence of Turneroideae from Passifloroideae in a Stepwise Manner.</title>
        <authorList>
            <person name="Henning P.M."/>
            <person name="Roalson E.H."/>
            <person name="Mir W."/>
            <person name="McCubbin A.G."/>
            <person name="Shore J.S."/>
        </authorList>
    </citation>
    <scope>NUCLEOTIDE SEQUENCE</scope>
    <source>
        <strain evidence="3">F60SS</strain>
    </source>
</reference>
<dbReference type="Pfam" id="PF01535">
    <property type="entry name" value="PPR"/>
    <property type="match status" value="4"/>
</dbReference>
<evidence type="ECO:0000313" key="3">
    <source>
        <dbReference type="EMBL" id="KAJ4835795.1"/>
    </source>
</evidence>
<dbReference type="InterPro" id="IPR046960">
    <property type="entry name" value="PPR_At4g14850-like_plant"/>
</dbReference>
<dbReference type="PANTHER" id="PTHR24015:SF548">
    <property type="entry name" value="OS08G0340900 PROTEIN"/>
    <property type="match status" value="1"/>
</dbReference>
<dbReference type="InterPro" id="IPR002885">
    <property type="entry name" value="PPR_rpt"/>
</dbReference>
<evidence type="ECO:0000313" key="4">
    <source>
        <dbReference type="Proteomes" id="UP001141552"/>
    </source>
</evidence>
<protein>
    <recommendedName>
        <fullName evidence="5">Pentatricopeptide repeat-containing protein</fullName>
    </recommendedName>
</protein>